<accession>A0A9D1GKW8</accession>
<evidence type="ECO:0000256" key="1">
    <source>
        <dbReference type="SAM" id="Coils"/>
    </source>
</evidence>
<feature type="coiled-coil region" evidence="1">
    <location>
        <begin position="156"/>
        <end position="183"/>
    </location>
</feature>
<evidence type="ECO:0000313" key="3">
    <source>
        <dbReference type="Proteomes" id="UP000886860"/>
    </source>
</evidence>
<dbReference type="EMBL" id="DVKS01000195">
    <property type="protein sequence ID" value="HIT42756.1"/>
    <property type="molecule type" value="Genomic_DNA"/>
</dbReference>
<reference evidence="2" key="1">
    <citation type="submission" date="2020-10" db="EMBL/GenBank/DDBJ databases">
        <authorList>
            <person name="Gilroy R."/>
        </authorList>
    </citation>
    <scope>NUCLEOTIDE SEQUENCE</scope>
    <source>
        <strain evidence="2">CHK123-3438</strain>
    </source>
</reference>
<dbReference type="AlphaFoldDB" id="A0A9D1GKW8"/>
<sequence length="402" mass="47126">MNWEKGQEGRTRISANNRKLLREAVRTPEEMVEFLKSGAEFRSFDYLLRQLYPGEDLMPRLVSGLEKVTGESHDSIARKARNWLNGKNTPKSRELLFQISFVLGLDEFGADRLLACASETGIHYRNPRELAYACALRLDLPYEEADELAGEAETVCGKIKEKKEKEKKEKNEKNEKLRGMETGRLFTRQVRDAFDEVWSKEEFRDFIQEYGDSLGTLHETAYRDFQDMLTKLQRPESGVDLKEKKYSMEEILTDYIRMKVPETKRVGGYSALQRLVKKYWPNESSLINMRRRKEDVSRKAMILLYLVTEALEEAEDPDDPDAYFWEDMEEEDEDSMLEIRIRQMDIFLERYGMNPLDCGSPFDLMVMYAMRTQGDELTREGMGDRMRQVVEILFSEEETEKS</sequence>
<protein>
    <submittedName>
        <fullName evidence="2">Uncharacterized protein</fullName>
    </submittedName>
</protein>
<reference evidence="2" key="2">
    <citation type="journal article" date="2021" name="PeerJ">
        <title>Extensive microbial diversity within the chicken gut microbiome revealed by metagenomics and culture.</title>
        <authorList>
            <person name="Gilroy R."/>
            <person name="Ravi A."/>
            <person name="Getino M."/>
            <person name="Pursley I."/>
            <person name="Horton D.L."/>
            <person name="Alikhan N.F."/>
            <person name="Baker D."/>
            <person name="Gharbi K."/>
            <person name="Hall N."/>
            <person name="Watson M."/>
            <person name="Adriaenssens E.M."/>
            <person name="Foster-Nyarko E."/>
            <person name="Jarju S."/>
            <person name="Secka A."/>
            <person name="Antonio M."/>
            <person name="Oren A."/>
            <person name="Chaudhuri R.R."/>
            <person name="La Ragione R."/>
            <person name="Hildebrand F."/>
            <person name="Pallen M.J."/>
        </authorList>
    </citation>
    <scope>NUCLEOTIDE SEQUENCE</scope>
    <source>
        <strain evidence="2">CHK123-3438</strain>
    </source>
</reference>
<name>A0A9D1GKW8_9FIRM</name>
<proteinExistence type="predicted"/>
<gene>
    <name evidence="2" type="ORF">IAB60_11800</name>
</gene>
<dbReference type="Proteomes" id="UP000886860">
    <property type="component" value="Unassembled WGS sequence"/>
</dbReference>
<keyword evidence="1" id="KW-0175">Coiled coil</keyword>
<comment type="caution">
    <text evidence="2">The sequence shown here is derived from an EMBL/GenBank/DDBJ whole genome shotgun (WGS) entry which is preliminary data.</text>
</comment>
<evidence type="ECO:0000313" key="2">
    <source>
        <dbReference type="EMBL" id="HIT42756.1"/>
    </source>
</evidence>
<organism evidence="2 3">
    <name type="scientific">Candidatus Caccovicinus merdipullorum</name>
    <dbReference type="NCBI Taxonomy" id="2840724"/>
    <lineage>
        <taxon>Bacteria</taxon>
        <taxon>Bacillati</taxon>
        <taxon>Bacillota</taxon>
        <taxon>Clostridia</taxon>
        <taxon>Eubacteriales</taxon>
        <taxon>Candidatus Caccovicinus</taxon>
    </lineage>
</organism>